<keyword evidence="4" id="KW-1185">Reference proteome</keyword>
<accession>A0A5C6F1W8</accession>
<name>A0A5C6F1W8_9BACT</name>
<dbReference type="Gene3D" id="1.25.40.10">
    <property type="entry name" value="Tetratricopeptide repeat domain"/>
    <property type="match status" value="2"/>
</dbReference>
<evidence type="ECO:0000313" key="4">
    <source>
        <dbReference type="Proteomes" id="UP000318288"/>
    </source>
</evidence>
<dbReference type="Proteomes" id="UP000318288">
    <property type="component" value="Unassembled WGS sequence"/>
</dbReference>
<evidence type="ECO:0000256" key="2">
    <source>
        <dbReference type="SAM" id="MobiDB-lite"/>
    </source>
</evidence>
<sequence>MVHNGGGRSICILEYYDMSASSTNDSGIQVTGSPKVSHGGREGIWVAVHPEELERVPIENSESAATETEPQNDPQLEVAPAANETSSVDPEPPAVIPTPIPPLVQKPAEPQEAPTLAAATVGVTAGAIKTATTEKPKLELKRRQQLEHHLKSNPADLDAFLELSRIYRAENRPMEARRVLQQAIQIFPDEPDLQWELEEATLSRSIQQLREVAELAGRLNTAETDRELNRCQQDWARRRIEVCEARLVRDPSLTHLRVTLAEAKYDAEMYEEAIDDLDIVLGNDEFSPSAYLLRGRCMLAMGKDLDAMVSLRACAMRRAVVAPLRTRVVALRLLCETADRLGIALTLATYRSHLQQAEQELAKQATLGS</sequence>
<dbReference type="Pfam" id="PF13174">
    <property type="entry name" value="TPR_6"/>
    <property type="match status" value="1"/>
</dbReference>
<comment type="caution">
    <text evidence="3">The sequence shown here is derived from an EMBL/GenBank/DDBJ whole genome shotgun (WGS) entry which is preliminary data.</text>
</comment>
<dbReference type="EMBL" id="SJPW01000004">
    <property type="protein sequence ID" value="TWU54584.1"/>
    <property type="molecule type" value="Genomic_DNA"/>
</dbReference>
<organism evidence="3 4">
    <name type="scientific">Rubripirellula tenax</name>
    <dbReference type="NCBI Taxonomy" id="2528015"/>
    <lineage>
        <taxon>Bacteria</taxon>
        <taxon>Pseudomonadati</taxon>
        <taxon>Planctomycetota</taxon>
        <taxon>Planctomycetia</taxon>
        <taxon>Pirellulales</taxon>
        <taxon>Pirellulaceae</taxon>
        <taxon>Rubripirellula</taxon>
    </lineage>
</organism>
<proteinExistence type="predicted"/>
<feature type="region of interest" description="Disordered" evidence="2">
    <location>
        <begin position="54"/>
        <end position="75"/>
    </location>
</feature>
<feature type="repeat" description="TPR" evidence="1">
    <location>
        <begin position="157"/>
        <end position="190"/>
    </location>
</feature>
<dbReference type="InterPro" id="IPR019734">
    <property type="entry name" value="TPR_rpt"/>
</dbReference>
<keyword evidence="1" id="KW-0802">TPR repeat</keyword>
<evidence type="ECO:0000256" key="1">
    <source>
        <dbReference type="PROSITE-ProRule" id="PRU00339"/>
    </source>
</evidence>
<dbReference type="InterPro" id="IPR011990">
    <property type="entry name" value="TPR-like_helical_dom_sf"/>
</dbReference>
<feature type="compositionally biased region" description="Polar residues" evidence="2">
    <location>
        <begin position="60"/>
        <end position="74"/>
    </location>
</feature>
<dbReference type="SUPFAM" id="SSF48452">
    <property type="entry name" value="TPR-like"/>
    <property type="match status" value="1"/>
</dbReference>
<evidence type="ECO:0000313" key="3">
    <source>
        <dbReference type="EMBL" id="TWU54584.1"/>
    </source>
</evidence>
<gene>
    <name evidence="3" type="ORF">Poly51_33030</name>
</gene>
<reference evidence="3 4" key="1">
    <citation type="submission" date="2019-02" db="EMBL/GenBank/DDBJ databases">
        <title>Deep-cultivation of Planctomycetes and their phenomic and genomic characterization uncovers novel biology.</title>
        <authorList>
            <person name="Wiegand S."/>
            <person name="Jogler M."/>
            <person name="Boedeker C."/>
            <person name="Pinto D."/>
            <person name="Vollmers J."/>
            <person name="Rivas-Marin E."/>
            <person name="Kohn T."/>
            <person name="Peeters S.H."/>
            <person name="Heuer A."/>
            <person name="Rast P."/>
            <person name="Oberbeckmann S."/>
            <person name="Bunk B."/>
            <person name="Jeske O."/>
            <person name="Meyerdierks A."/>
            <person name="Storesund J.E."/>
            <person name="Kallscheuer N."/>
            <person name="Luecker S."/>
            <person name="Lage O.M."/>
            <person name="Pohl T."/>
            <person name="Merkel B.J."/>
            <person name="Hornburger P."/>
            <person name="Mueller R.-W."/>
            <person name="Bruemmer F."/>
            <person name="Labrenz M."/>
            <person name="Spormann A.M."/>
            <person name="Op Den Camp H."/>
            <person name="Overmann J."/>
            <person name="Amann R."/>
            <person name="Jetten M.S.M."/>
            <person name="Mascher T."/>
            <person name="Medema M.H."/>
            <person name="Devos D.P."/>
            <person name="Kaster A.-K."/>
            <person name="Ovreas L."/>
            <person name="Rohde M."/>
            <person name="Galperin M.Y."/>
            <person name="Jogler C."/>
        </authorList>
    </citation>
    <scope>NUCLEOTIDE SEQUENCE [LARGE SCALE GENOMIC DNA]</scope>
    <source>
        <strain evidence="3 4">Poly51</strain>
    </source>
</reference>
<dbReference type="PROSITE" id="PS50005">
    <property type="entry name" value="TPR"/>
    <property type="match status" value="1"/>
</dbReference>
<protein>
    <submittedName>
        <fullName evidence="3">Uncharacterized protein</fullName>
    </submittedName>
</protein>
<dbReference type="AlphaFoldDB" id="A0A5C6F1W8"/>